<name>A0A1B0AM03_9MUSC</name>
<dbReference type="EMBL" id="JXJN01000279">
    <property type="status" value="NOT_ANNOTATED_CDS"/>
    <property type="molecule type" value="Genomic_DNA"/>
</dbReference>
<organism evidence="2 3">
    <name type="scientific">Glossina palpalis gambiensis</name>
    <dbReference type="NCBI Taxonomy" id="67801"/>
    <lineage>
        <taxon>Eukaryota</taxon>
        <taxon>Metazoa</taxon>
        <taxon>Ecdysozoa</taxon>
        <taxon>Arthropoda</taxon>
        <taxon>Hexapoda</taxon>
        <taxon>Insecta</taxon>
        <taxon>Pterygota</taxon>
        <taxon>Neoptera</taxon>
        <taxon>Endopterygota</taxon>
        <taxon>Diptera</taxon>
        <taxon>Brachycera</taxon>
        <taxon>Muscomorpha</taxon>
        <taxon>Hippoboscoidea</taxon>
        <taxon>Glossinidae</taxon>
        <taxon>Glossina</taxon>
    </lineage>
</organism>
<dbReference type="EnsemblMetazoa" id="GPPI001377-RA">
    <property type="protein sequence ID" value="GPPI001377-PA"/>
    <property type="gene ID" value="GPPI001377"/>
</dbReference>
<evidence type="ECO:0000256" key="1">
    <source>
        <dbReference type="SAM" id="Phobius"/>
    </source>
</evidence>
<keyword evidence="1" id="KW-1133">Transmembrane helix</keyword>
<keyword evidence="3" id="KW-1185">Reference proteome</keyword>
<protein>
    <submittedName>
        <fullName evidence="2">Uncharacterized protein</fullName>
    </submittedName>
</protein>
<keyword evidence="1" id="KW-0812">Transmembrane</keyword>
<feature type="transmembrane region" description="Helical" evidence="1">
    <location>
        <begin position="126"/>
        <end position="145"/>
    </location>
</feature>
<reference evidence="3" key="1">
    <citation type="submission" date="2015-01" db="EMBL/GenBank/DDBJ databases">
        <authorList>
            <person name="Aksoy S."/>
            <person name="Warren W."/>
            <person name="Wilson R.K."/>
        </authorList>
    </citation>
    <scope>NUCLEOTIDE SEQUENCE [LARGE SCALE GENOMIC DNA]</scope>
    <source>
        <strain evidence="3">IAEA</strain>
    </source>
</reference>
<evidence type="ECO:0000313" key="2">
    <source>
        <dbReference type="EnsemblMetazoa" id="GPPI001377-PA"/>
    </source>
</evidence>
<dbReference type="AlphaFoldDB" id="A0A1B0AM03"/>
<feature type="transmembrane region" description="Helical" evidence="1">
    <location>
        <begin position="103"/>
        <end position="120"/>
    </location>
</feature>
<keyword evidence="1" id="KW-0472">Membrane</keyword>
<sequence>RKNRINAFSQIKQFFRCVVAEVYVDLPAHSFYIIPFSSLPARTVTIVPSIISPSETTLKATGNVLFERQCGGKTVQTNSGLLVRISSPGCSVKKSPRVRSAKISDVILVGCGIGGIAATICCRRKMHFVVARIVAFNLWMICYRIRKTAVRAYRYLFKAHNFCKLFSCR</sequence>
<reference evidence="2" key="2">
    <citation type="submission" date="2020-05" db="UniProtKB">
        <authorList>
            <consortium name="EnsemblMetazoa"/>
        </authorList>
    </citation>
    <scope>IDENTIFICATION</scope>
    <source>
        <strain evidence="2">IAEA</strain>
    </source>
</reference>
<evidence type="ECO:0000313" key="3">
    <source>
        <dbReference type="Proteomes" id="UP000092460"/>
    </source>
</evidence>
<dbReference type="VEuPathDB" id="VectorBase:GPPI001377"/>
<accession>A0A1B0AM03</accession>
<proteinExistence type="predicted"/>
<dbReference type="Proteomes" id="UP000092460">
    <property type="component" value="Unassembled WGS sequence"/>
</dbReference>